<evidence type="ECO:0000256" key="2">
    <source>
        <dbReference type="ARBA" id="ARBA00022723"/>
    </source>
</evidence>
<dbReference type="PANTHER" id="PTHR33906:SF1">
    <property type="entry name" value="INTRAFLAGELLAR TRANSPORT PROTEIN 25 HOMOLOG"/>
    <property type="match status" value="1"/>
</dbReference>
<keyword evidence="4" id="KW-0969">Cilium</keyword>
<accession>A0A8D2L4A0</accession>
<dbReference type="OrthoDB" id="271080at2759"/>
<keyword evidence="5" id="KW-0966">Cell projection</keyword>
<name>A0A8D2L4A0_VARKO</name>
<sequence>MKFTDYCLSSEGADVILATSSDENYPPENITDGRSETFWTTTGMFPQEFIICFHKCVTISKLTIQCYLVQTLRIEKSVAKEPVNFEQCIEKELQYKEGELQIEEFSFPEKQATYLRFIILSAYDAFVSVHRVIAEGTVLDISAQS</sequence>
<evidence type="ECO:0000256" key="11">
    <source>
        <dbReference type="ARBA" id="ARBA00077899"/>
    </source>
</evidence>
<comment type="similarity">
    <text evidence="7">Belongs to the IFT25 family.</text>
</comment>
<evidence type="ECO:0000256" key="10">
    <source>
        <dbReference type="ARBA" id="ARBA00076413"/>
    </source>
</evidence>
<dbReference type="FunFam" id="2.60.120.260:FF:000081">
    <property type="entry name" value="Intraflagellar transport protein 25 homolog"/>
    <property type="match status" value="1"/>
</dbReference>
<dbReference type="OMA" id="MWTRNAK"/>
<evidence type="ECO:0000256" key="7">
    <source>
        <dbReference type="ARBA" id="ARBA00061362"/>
    </source>
</evidence>
<dbReference type="InterPro" id="IPR033558">
    <property type="entry name" value="IFT25"/>
</dbReference>
<organism evidence="13 14">
    <name type="scientific">Varanus komodoensis</name>
    <name type="common">Komodo dragon</name>
    <dbReference type="NCBI Taxonomy" id="61221"/>
    <lineage>
        <taxon>Eukaryota</taxon>
        <taxon>Metazoa</taxon>
        <taxon>Chordata</taxon>
        <taxon>Craniata</taxon>
        <taxon>Vertebrata</taxon>
        <taxon>Euteleostomi</taxon>
        <taxon>Lepidosauria</taxon>
        <taxon>Squamata</taxon>
        <taxon>Bifurcata</taxon>
        <taxon>Unidentata</taxon>
        <taxon>Episquamata</taxon>
        <taxon>Toxicofera</taxon>
        <taxon>Anguimorpha</taxon>
        <taxon>Paleoanguimorpha</taxon>
        <taxon>Varanoidea</taxon>
        <taxon>Varanidae</taxon>
        <taxon>Varanus</taxon>
    </lineage>
</organism>
<evidence type="ECO:0000256" key="8">
    <source>
        <dbReference type="ARBA" id="ARBA00063061"/>
    </source>
</evidence>
<dbReference type="GO" id="GO:0042073">
    <property type="term" value="P:intraciliary transport"/>
    <property type="evidence" value="ECO:0007669"/>
    <property type="project" value="InterPro"/>
</dbReference>
<reference evidence="13" key="1">
    <citation type="submission" date="2025-08" db="UniProtKB">
        <authorList>
            <consortium name="Ensembl"/>
        </authorList>
    </citation>
    <scope>IDENTIFICATION</scope>
</reference>
<reference evidence="13" key="2">
    <citation type="submission" date="2025-09" db="UniProtKB">
        <authorList>
            <consortium name="Ensembl"/>
        </authorList>
    </citation>
    <scope>IDENTIFICATION</scope>
</reference>
<evidence type="ECO:0000259" key="12">
    <source>
        <dbReference type="Pfam" id="PF00754"/>
    </source>
</evidence>
<proteinExistence type="inferred from homology"/>
<evidence type="ECO:0000256" key="1">
    <source>
        <dbReference type="ARBA" id="ARBA00004138"/>
    </source>
</evidence>
<dbReference type="AlphaFoldDB" id="A0A8D2L4A0"/>
<dbReference type="GO" id="GO:0030992">
    <property type="term" value="C:intraciliary transport particle B"/>
    <property type="evidence" value="ECO:0007669"/>
    <property type="project" value="InterPro"/>
</dbReference>
<keyword evidence="14" id="KW-1185">Reference proteome</keyword>
<dbReference type="GO" id="GO:0005813">
    <property type="term" value="C:centrosome"/>
    <property type="evidence" value="ECO:0007669"/>
    <property type="project" value="TreeGrafter"/>
</dbReference>
<comment type="function">
    <text evidence="6">Component of the IFT complex B required for sonic hedgehog/SHH signaling. May mediate transport of SHH components: required for the export of SMO and PTCH1 receptors out of the cilium and the accumulation of GLI2 at the ciliary tip in response to activation of the SHH pathway, suggesting it is involved in the dynamic transport of SHH signaling molecules within the cilium. Not required for ciliary assembly. Its role in intraflagellar transport is mainly seen in tissues rich in ciliated cells such as kidney and testis. Essential for male fertility, spermiogenesis and sperm flagella formation. Plays a role in the early development of the kidney. May be involved in the regulation of ureteric bud initiation.</text>
</comment>
<protein>
    <recommendedName>
        <fullName evidence="9">Intraflagellar transport protein 25 homolog</fullName>
    </recommendedName>
    <alternativeName>
        <fullName evidence="11">Heat shock protein beta-11</fullName>
    </alternativeName>
    <alternativeName>
        <fullName evidence="10">Placental protein 25</fullName>
    </alternativeName>
</protein>
<dbReference type="Proteomes" id="UP000694545">
    <property type="component" value="Unplaced"/>
</dbReference>
<dbReference type="InterPro" id="IPR000421">
    <property type="entry name" value="FA58C"/>
</dbReference>
<keyword evidence="2" id="KW-0479">Metal-binding</keyword>
<comment type="subcellular location">
    <subcellularLocation>
        <location evidence="1">Cell projection</location>
        <location evidence="1">Cilium</location>
    </subcellularLocation>
</comment>
<evidence type="ECO:0000313" key="13">
    <source>
        <dbReference type="Ensembl" id="ENSVKKP00000016429.1"/>
    </source>
</evidence>
<dbReference type="GO" id="GO:0046872">
    <property type="term" value="F:metal ion binding"/>
    <property type="evidence" value="ECO:0007669"/>
    <property type="project" value="UniProtKB-KW"/>
</dbReference>
<evidence type="ECO:0000256" key="3">
    <source>
        <dbReference type="ARBA" id="ARBA00022837"/>
    </source>
</evidence>
<dbReference type="Ensembl" id="ENSVKKT00000016827.1">
    <property type="protein sequence ID" value="ENSVKKP00000016429.1"/>
    <property type="gene ID" value="ENSVKKG00000011215.1"/>
</dbReference>
<dbReference type="SUPFAM" id="SSF49785">
    <property type="entry name" value="Galactose-binding domain-like"/>
    <property type="match status" value="1"/>
</dbReference>
<evidence type="ECO:0000256" key="6">
    <source>
        <dbReference type="ARBA" id="ARBA00058003"/>
    </source>
</evidence>
<comment type="subunit">
    <text evidence="8">Component of the IFT complex B, at least composed of IFT20, IFT22, IFT25, IFT27, IFT46, IFT52, TRAF3IP1/IFT54, IFT57, IFT74, IFT80, IFT81, and IFT88. Interacts with IFT27. Interacts with IFT88.</text>
</comment>
<evidence type="ECO:0000256" key="5">
    <source>
        <dbReference type="ARBA" id="ARBA00023273"/>
    </source>
</evidence>
<evidence type="ECO:0000313" key="14">
    <source>
        <dbReference type="Proteomes" id="UP000694545"/>
    </source>
</evidence>
<feature type="domain" description="F5/8 type C" evidence="12">
    <location>
        <begin position="18"/>
        <end position="123"/>
    </location>
</feature>
<dbReference type="Pfam" id="PF00754">
    <property type="entry name" value="F5_F8_type_C"/>
    <property type="match status" value="1"/>
</dbReference>
<dbReference type="PANTHER" id="PTHR33906">
    <property type="entry name" value="INTRAFLAGELLAR TRANSPORT PROTEIN 25 HOMOLOG"/>
    <property type="match status" value="1"/>
</dbReference>
<evidence type="ECO:0000256" key="4">
    <source>
        <dbReference type="ARBA" id="ARBA00023069"/>
    </source>
</evidence>
<gene>
    <name evidence="13" type="primary">IFT25</name>
</gene>
<evidence type="ECO:0000256" key="9">
    <source>
        <dbReference type="ARBA" id="ARBA00071135"/>
    </source>
</evidence>
<keyword evidence="3" id="KW-0106">Calcium</keyword>
<dbReference type="InterPro" id="IPR008979">
    <property type="entry name" value="Galactose-bd-like_sf"/>
</dbReference>
<dbReference type="Gene3D" id="2.60.120.260">
    <property type="entry name" value="Galactose-binding domain-like"/>
    <property type="match status" value="1"/>
</dbReference>
<dbReference type="GO" id="GO:0005929">
    <property type="term" value="C:cilium"/>
    <property type="evidence" value="ECO:0007669"/>
    <property type="project" value="UniProtKB-SubCell"/>
</dbReference>